<dbReference type="InterPro" id="IPR006680">
    <property type="entry name" value="Amidohydro-rel"/>
</dbReference>
<dbReference type="PANTHER" id="PTHR43569:SF2">
    <property type="entry name" value="AMIDOHYDROLASE-RELATED DOMAIN-CONTAINING PROTEIN"/>
    <property type="match status" value="1"/>
</dbReference>
<sequence length="287" mass="30603">MTTFTDAHTHVISTDFDAYPRDPIGGKQSTWSEEHPVDVDGLLAAMDAAGVAQAVAVQASTVYGHDNRYLAASVAAHRDRLVGVYSLDAMAPDAVATIQRWQEAGLNGFRLFTTGTTMPGQADWLGHPDSYPAWAYAEEHGIPVCLQMTIDGIPALQKTLERYPGSRVVLDHCARPDLSDGAPYRTSHGLFDLAAFDGVHLKLTHRAIGAAAKGASTVEAFLDALLSTYGSSRLMWGSNFPAADGSLASLVKEGRESLAFLDDADAANVFGGTVRRFYAMAEASANV</sequence>
<proteinExistence type="inferred from homology"/>
<dbReference type="InterPro" id="IPR052350">
    <property type="entry name" value="Metallo-dep_Lactonases"/>
</dbReference>
<evidence type="ECO:0000313" key="3">
    <source>
        <dbReference type="EMBL" id="RKR73427.1"/>
    </source>
</evidence>
<dbReference type="PANTHER" id="PTHR43569">
    <property type="entry name" value="AMIDOHYDROLASE"/>
    <property type="match status" value="1"/>
</dbReference>
<dbReference type="SUPFAM" id="SSF51556">
    <property type="entry name" value="Metallo-dependent hydrolases"/>
    <property type="match status" value="1"/>
</dbReference>
<dbReference type="Proteomes" id="UP000280008">
    <property type="component" value="Unassembled WGS sequence"/>
</dbReference>
<keyword evidence="3" id="KW-0378">Hydrolase</keyword>
<dbReference type="GO" id="GO:0016787">
    <property type="term" value="F:hydrolase activity"/>
    <property type="evidence" value="ECO:0007669"/>
    <property type="project" value="UniProtKB-KW"/>
</dbReference>
<dbReference type="Gene3D" id="3.20.20.140">
    <property type="entry name" value="Metal-dependent hydrolases"/>
    <property type="match status" value="1"/>
</dbReference>
<evidence type="ECO:0000313" key="4">
    <source>
        <dbReference type="Proteomes" id="UP000280008"/>
    </source>
</evidence>
<gene>
    <name evidence="3" type="ORF">C8E83_0520</name>
</gene>
<dbReference type="InterPro" id="IPR032466">
    <property type="entry name" value="Metal_Hydrolase"/>
</dbReference>
<organism evidence="3 4">
    <name type="scientific">Frondihabitans australicus</name>
    <dbReference type="NCBI Taxonomy" id="386892"/>
    <lineage>
        <taxon>Bacteria</taxon>
        <taxon>Bacillati</taxon>
        <taxon>Actinomycetota</taxon>
        <taxon>Actinomycetes</taxon>
        <taxon>Micrococcales</taxon>
        <taxon>Microbacteriaceae</taxon>
        <taxon>Frondihabitans</taxon>
    </lineage>
</organism>
<comment type="caution">
    <text evidence="3">The sequence shown here is derived from an EMBL/GenBank/DDBJ whole genome shotgun (WGS) entry which is preliminary data.</text>
</comment>
<evidence type="ECO:0000259" key="2">
    <source>
        <dbReference type="Pfam" id="PF04909"/>
    </source>
</evidence>
<dbReference type="Pfam" id="PF04909">
    <property type="entry name" value="Amidohydro_2"/>
    <property type="match status" value="1"/>
</dbReference>
<name>A0A495IBQ0_9MICO</name>
<dbReference type="AlphaFoldDB" id="A0A495IBQ0"/>
<evidence type="ECO:0000256" key="1">
    <source>
        <dbReference type="ARBA" id="ARBA00038310"/>
    </source>
</evidence>
<feature type="domain" description="Amidohydrolase-related" evidence="2">
    <location>
        <begin position="6"/>
        <end position="278"/>
    </location>
</feature>
<reference evidence="3 4" key="1">
    <citation type="submission" date="2018-10" db="EMBL/GenBank/DDBJ databases">
        <title>Sequencing the genomes of 1000 actinobacteria strains.</title>
        <authorList>
            <person name="Klenk H.-P."/>
        </authorList>
    </citation>
    <scope>NUCLEOTIDE SEQUENCE [LARGE SCALE GENOMIC DNA]</scope>
    <source>
        <strain evidence="3 4">DSM 17894</strain>
    </source>
</reference>
<comment type="similarity">
    <text evidence="1">Belongs to the metallo-dependent hydrolases superfamily.</text>
</comment>
<protein>
    <submittedName>
        <fullName evidence="3">Putative TIM-barrel fold metal-dependent hydrolase</fullName>
    </submittedName>
</protein>
<dbReference type="EMBL" id="RBKS01000001">
    <property type="protein sequence ID" value="RKR73427.1"/>
    <property type="molecule type" value="Genomic_DNA"/>
</dbReference>
<accession>A0A495IBQ0</accession>
<dbReference type="RefSeq" id="WP_121368294.1">
    <property type="nucleotide sequence ID" value="NZ_RBKS01000001.1"/>
</dbReference>
<dbReference type="OrthoDB" id="5450317at2"/>
<keyword evidence="4" id="KW-1185">Reference proteome</keyword>